<feature type="transmembrane region" description="Helical" evidence="1">
    <location>
        <begin position="168"/>
        <end position="187"/>
    </location>
</feature>
<feature type="transmembrane region" description="Helical" evidence="1">
    <location>
        <begin position="248"/>
        <end position="268"/>
    </location>
</feature>
<dbReference type="Proteomes" id="UP000297839">
    <property type="component" value="Unassembled WGS sequence"/>
</dbReference>
<evidence type="ECO:0000313" key="4">
    <source>
        <dbReference type="Proteomes" id="UP000297839"/>
    </source>
</evidence>
<dbReference type="Pfam" id="PF14345">
    <property type="entry name" value="GDYXXLXY"/>
    <property type="match status" value="1"/>
</dbReference>
<feature type="transmembrane region" description="Helical" evidence="1">
    <location>
        <begin position="343"/>
        <end position="365"/>
    </location>
</feature>
<feature type="transmembrane region" description="Helical" evidence="1">
    <location>
        <begin position="89"/>
        <end position="108"/>
    </location>
</feature>
<dbReference type="AlphaFoldDB" id="A0A4Z0BLN1"/>
<evidence type="ECO:0000259" key="2">
    <source>
        <dbReference type="Pfam" id="PF14351"/>
    </source>
</evidence>
<feature type="transmembrane region" description="Helical" evidence="1">
    <location>
        <begin position="138"/>
        <end position="156"/>
    </location>
</feature>
<keyword evidence="1" id="KW-0472">Membrane</keyword>
<feature type="domain" description="DUF4401" evidence="2">
    <location>
        <begin position="31"/>
        <end position="357"/>
    </location>
</feature>
<keyword evidence="1" id="KW-1133">Transmembrane helix</keyword>
<dbReference type="OrthoDB" id="4868247at2"/>
<dbReference type="InterPro" id="IPR025833">
    <property type="entry name" value="GDYXXLXY"/>
</dbReference>
<sequence>MTTAVDRALRFGVERGLLPREAAVQPSEARPWPVVLLTALGAWLAAMPLLFAFGALFGPFISKGVGAYLVGTLALAAAAMLLRADRIPVFVEQIAFPVLLAGGGLLAMGLYRDLPVQLASFVLLAISLGLARLLPKPWLRVLLGATAGGLFVLMFVDKDLLRFNSPLTPVWAGLSAALLAWGAGLWLQGRADADTAATLEAAGAGWLLQSLAGLAWWSGMTFLVGGTLGGSFAGEIARDVVRHFRGGLWPAMQAGSVLFALAGAVLAARAWPGLRRPAWMGVALVLAALCWFLPALGGTLFALALTATSGRPLLAAAAGVAAAWIVGAFYYQLQWPLAQKALVLAGAGAVLAALAWSVRIGGATVRTPARLGVPAALVAASAVITLGVANFAIWQKEDLIANGRRVYVALAPVDPRSLMQGDYMQLNWPLPRTDREPDNLATLRRPQLIARLDAQGIAQPLRVVTEAAALAADEMRIELTPRGGRWMLVTDAWFFREGDADTFARARYGEFRVLPDGRALLVGLADEKLQRLGQAR</sequence>
<feature type="transmembrane region" description="Helical" evidence="1">
    <location>
        <begin position="371"/>
        <end position="394"/>
    </location>
</feature>
<feature type="transmembrane region" description="Helical" evidence="1">
    <location>
        <begin position="34"/>
        <end position="58"/>
    </location>
</feature>
<dbReference type="Pfam" id="PF14351">
    <property type="entry name" value="DUF4401"/>
    <property type="match status" value="1"/>
</dbReference>
<keyword evidence="1" id="KW-0812">Transmembrane</keyword>
<proteinExistence type="predicted"/>
<evidence type="ECO:0000256" key="1">
    <source>
        <dbReference type="SAM" id="Phobius"/>
    </source>
</evidence>
<feature type="transmembrane region" description="Helical" evidence="1">
    <location>
        <begin position="280"/>
        <end position="307"/>
    </location>
</feature>
<gene>
    <name evidence="3" type="ORF">EZ216_14140</name>
</gene>
<protein>
    <submittedName>
        <fullName evidence="3">DUF4401 domain-containing protein</fullName>
    </submittedName>
</protein>
<name>A0A4Z0BLN1_9BURK</name>
<comment type="caution">
    <text evidence="3">The sequence shown here is derived from an EMBL/GenBank/DDBJ whole genome shotgun (WGS) entry which is preliminary data.</text>
</comment>
<evidence type="ECO:0000313" key="3">
    <source>
        <dbReference type="EMBL" id="TFZ00236.1"/>
    </source>
</evidence>
<feature type="transmembrane region" description="Helical" evidence="1">
    <location>
        <begin position="313"/>
        <end position="331"/>
    </location>
</feature>
<reference evidence="3 4" key="1">
    <citation type="submission" date="2019-03" db="EMBL/GenBank/DDBJ databases">
        <title>Ramlibacter sp. 18x22-1, whole genome shotgun sequence.</title>
        <authorList>
            <person name="Zhang X."/>
            <person name="Feng G."/>
            <person name="Zhu H."/>
        </authorList>
    </citation>
    <scope>NUCLEOTIDE SEQUENCE [LARGE SCALE GENOMIC DNA]</scope>
    <source>
        <strain evidence="3 4">18x22-1</strain>
    </source>
</reference>
<accession>A0A4Z0BLN1</accession>
<dbReference type="RefSeq" id="WP_135250422.1">
    <property type="nucleotide sequence ID" value="NZ_SMLK01000004.1"/>
</dbReference>
<organism evidence="3 4">
    <name type="scientific">Ramlibacter humi</name>
    <dbReference type="NCBI Taxonomy" id="2530451"/>
    <lineage>
        <taxon>Bacteria</taxon>
        <taxon>Pseudomonadati</taxon>
        <taxon>Pseudomonadota</taxon>
        <taxon>Betaproteobacteria</taxon>
        <taxon>Burkholderiales</taxon>
        <taxon>Comamonadaceae</taxon>
        <taxon>Ramlibacter</taxon>
    </lineage>
</organism>
<keyword evidence="4" id="KW-1185">Reference proteome</keyword>
<dbReference type="EMBL" id="SMLK01000004">
    <property type="protein sequence ID" value="TFZ00236.1"/>
    <property type="molecule type" value="Genomic_DNA"/>
</dbReference>
<feature type="transmembrane region" description="Helical" evidence="1">
    <location>
        <begin position="64"/>
        <end position="82"/>
    </location>
</feature>
<dbReference type="InterPro" id="IPR025513">
    <property type="entry name" value="DUF4401"/>
</dbReference>